<dbReference type="Pfam" id="PF10275">
    <property type="entry name" value="Peptidase_C65"/>
    <property type="match status" value="1"/>
</dbReference>
<gene>
    <name evidence="9" type="ORF">M422DRAFT_34892</name>
</gene>
<evidence type="ECO:0000256" key="2">
    <source>
        <dbReference type="ARBA" id="ARBA00012759"/>
    </source>
</evidence>
<evidence type="ECO:0000256" key="3">
    <source>
        <dbReference type="ARBA" id="ARBA00022670"/>
    </source>
</evidence>
<protein>
    <recommendedName>
        <fullName evidence="2">ubiquitinyl hydrolase 1</fullName>
        <ecNumber evidence="2">3.4.19.12</ecNumber>
    </recommendedName>
</protein>
<dbReference type="PROSITE" id="PS50802">
    <property type="entry name" value="OTU"/>
    <property type="match status" value="1"/>
</dbReference>
<keyword evidence="4" id="KW-0833">Ubl conjugation pathway</keyword>
<evidence type="ECO:0000256" key="6">
    <source>
        <dbReference type="ARBA" id="ARBA00022807"/>
    </source>
</evidence>
<dbReference type="InterPro" id="IPR042467">
    <property type="entry name" value="Peptidase_C65_otubain_sub2"/>
</dbReference>
<dbReference type="InterPro" id="IPR019400">
    <property type="entry name" value="Peptidase_C65_otubain"/>
</dbReference>
<dbReference type="Gene3D" id="3.30.200.60">
    <property type="entry name" value="Peptidase C65 Otubain, subdomain 1"/>
    <property type="match status" value="1"/>
</dbReference>
<dbReference type="SUPFAM" id="SSF54001">
    <property type="entry name" value="Cysteine proteinases"/>
    <property type="match status" value="1"/>
</dbReference>
<feature type="region of interest" description="Disordered" evidence="7">
    <location>
        <begin position="1"/>
        <end position="47"/>
    </location>
</feature>
<dbReference type="OrthoDB" id="18915at2759"/>
<keyword evidence="6" id="KW-0788">Thiol protease</keyword>
<evidence type="ECO:0000313" key="9">
    <source>
        <dbReference type="EMBL" id="KIJ34996.1"/>
    </source>
</evidence>
<keyword evidence="5" id="KW-0378">Hydrolase</keyword>
<dbReference type="InterPro" id="IPR003323">
    <property type="entry name" value="OTU_dom"/>
</dbReference>
<evidence type="ECO:0000259" key="8">
    <source>
        <dbReference type="PROSITE" id="PS50802"/>
    </source>
</evidence>
<dbReference type="EMBL" id="KN837194">
    <property type="protein sequence ID" value="KIJ34996.1"/>
    <property type="molecule type" value="Genomic_DNA"/>
</dbReference>
<dbReference type="PANTHER" id="PTHR12931:SF15">
    <property type="entry name" value="UBIQUITIN THIOESTERASE OTUBAIN-LIKE"/>
    <property type="match status" value="1"/>
</dbReference>
<evidence type="ECO:0000256" key="4">
    <source>
        <dbReference type="ARBA" id="ARBA00022786"/>
    </source>
</evidence>
<dbReference type="EC" id="3.4.19.12" evidence="2"/>
<name>A0A0C9VCF3_SPHS4</name>
<dbReference type="PANTHER" id="PTHR12931">
    <property type="entry name" value="UBIQUITIN THIOLESTERASE PROTEIN OTUB"/>
    <property type="match status" value="1"/>
</dbReference>
<keyword evidence="3" id="KW-0645">Protease</keyword>
<dbReference type="InterPro" id="IPR038765">
    <property type="entry name" value="Papain-like_cys_pep_sf"/>
</dbReference>
<dbReference type="CDD" id="cd22749">
    <property type="entry name" value="Otubain_C65"/>
    <property type="match status" value="1"/>
</dbReference>
<keyword evidence="10" id="KW-1185">Reference proteome</keyword>
<dbReference type="AlphaFoldDB" id="A0A0C9VCF3"/>
<reference evidence="9 10" key="1">
    <citation type="submission" date="2014-06" db="EMBL/GenBank/DDBJ databases">
        <title>Evolutionary Origins and Diversification of the Mycorrhizal Mutualists.</title>
        <authorList>
            <consortium name="DOE Joint Genome Institute"/>
            <consortium name="Mycorrhizal Genomics Consortium"/>
            <person name="Kohler A."/>
            <person name="Kuo A."/>
            <person name="Nagy L.G."/>
            <person name="Floudas D."/>
            <person name="Copeland A."/>
            <person name="Barry K.W."/>
            <person name="Cichocki N."/>
            <person name="Veneault-Fourrey C."/>
            <person name="LaButti K."/>
            <person name="Lindquist E.A."/>
            <person name="Lipzen A."/>
            <person name="Lundell T."/>
            <person name="Morin E."/>
            <person name="Murat C."/>
            <person name="Riley R."/>
            <person name="Ohm R."/>
            <person name="Sun H."/>
            <person name="Tunlid A."/>
            <person name="Henrissat B."/>
            <person name="Grigoriev I.V."/>
            <person name="Hibbett D.S."/>
            <person name="Martin F."/>
        </authorList>
    </citation>
    <scope>NUCLEOTIDE SEQUENCE [LARGE SCALE GENOMIC DNA]</scope>
    <source>
        <strain evidence="9 10">SS14</strain>
    </source>
</reference>
<organism evidence="9 10">
    <name type="scientific">Sphaerobolus stellatus (strain SS14)</name>
    <dbReference type="NCBI Taxonomy" id="990650"/>
    <lineage>
        <taxon>Eukaryota</taxon>
        <taxon>Fungi</taxon>
        <taxon>Dikarya</taxon>
        <taxon>Basidiomycota</taxon>
        <taxon>Agaricomycotina</taxon>
        <taxon>Agaricomycetes</taxon>
        <taxon>Phallomycetidae</taxon>
        <taxon>Geastrales</taxon>
        <taxon>Sphaerobolaceae</taxon>
        <taxon>Sphaerobolus</taxon>
    </lineage>
</organism>
<accession>A0A0C9VCF3</accession>
<evidence type="ECO:0000256" key="1">
    <source>
        <dbReference type="ARBA" id="ARBA00000707"/>
    </source>
</evidence>
<dbReference type="GO" id="GO:0005634">
    <property type="term" value="C:nucleus"/>
    <property type="evidence" value="ECO:0007669"/>
    <property type="project" value="TreeGrafter"/>
</dbReference>
<evidence type="ECO:0000256" key="7">
    <source>
        <dbReference type="SAM" id="MobiDB-lite"/>
    </source>
</evidence>
<dbReference type="HOGENOM" id="CLU_014832_3_3_1"/>
<dbReference type="GO" id="GO:0043130">
    <property type="term" value="F:ubiquitin binding"/>
    <property type="evidence" value="ECO:0007669"/>
    <property type="project" value="TreeGrafter"/>
</dbReference>
<dbReference type="GO" id="GO:0004843">
    <property type="term" value="F:cysteine-type deubiquitinase activity"/>
    <property type="evidence" value="ECO:0007669"/>
    <property type="project" value="UniProtKB-EC"/>
</dbReference>
<feature type="compositionally biased region" description="Low complexity" evidence="7">
    <location>
        <begin position="1"/>
        <end position="14"/>
    </location>
</feature>
<dbReference type="GO" id="GO:0071108">
    <property type="term" value="P:protein K48-linked deubiquitination"/>
    <property type="evidence" value="ECO:0007669"/>
    <property type="project" value="TreeGrafter"/>
</dbReference>
<feature type="domain" description="OTU" evidence="8">
    <location>
        <begin position="113"/>
        <end position="326"/>
    </location>
</feature>
<comment type="catalytic activity">
    <reaction evidence="1">
        <text>Thiol-dependent hydrolysis of ester, thioester, amide, peptide and isopeptide bonds formed by the C-terminal Gly of ubiquitin (a 76-residue protein attached to proteins as an intracellular targeting signal).</text>
        <dbReference type="EC" id="3.4.19.12"/>
    </reaction>
</comment>
<dbReference type="GO" id="GO:0006508">
    <property type="term" value="P:proteolysis"/>
    <property type="evidence" value="ECO:0007669"/>
    <property type="project" value="UniProtKB-KW"/>
</dbReference>
<dbReference type="Gene3D" id="1.20.1300.20">
    <property type="entry name" value="Peptidase C65 Otubain, subdomain 2"/>
    <property type="match status" value="1"/>
</dbReference>
<sequence length="329" mass="36109">MSEPSGSPAAPAPADQRNTSAEDSAAPTSPRLAGGEVQGAQASTSATTLDKELESLTPAQLHDLQQNLLEEAAQTRPLVSPLASLKELRAEYEGGNTSFAKKIDWMMNEKGFKGIRRARGDGDCFYRSLAFAYIERILRAPDVALAVATSVSVLQSSLGLLKAAGFQEMVYEDMYEIFTSLIHQIVTPDVSDGHTLTPTILLEAMQDPQTSNSIVVFLRLLTSAQIRADPDNYAPFLFHQDTFEQLPVRDFCESNVEAIGREADHVQISALSRALKINIKVAYLDGRGDGDKVDFVELSNIEDGYNGMKEVCLLYRPGHYDILEYRDSD</sequence>
<proteinExistence type="predicted"/>
<evidence type="ECO:0000256" key="5">
    <source>
        <dbReference type="ARBA" id="ARBA00022801"/>
    </source>
</evidence>
<evidence type="ECO:0000313" key="10">
    <source>
        <dbReference type="Proteomes" id="UP000054279"/>
    </source>
</evidence>
<dbReference type="InterPro" id="IPR042468">
    <property type="entry name" value="Peptidase_C65_otubain_sub1"/>
</dbReference>
<dbReference type="Proteomes" id="UP000054279">
    <property type="component" value="Unassembled WGS sequence"/>
</dbReference>